<protein>
    <submittedName>
        <fullName evidence="1">Uncharacterized protein</fullName>
    </submittedName>
</protein>
<sequence>MTDDGDRPYYGEFERNRLLRCRVLSLVDEVVLKTQEKPDVEDDDDVDVESRMFIISTRMEQTPATLIEDGDRNLAMAASWGGGAKDEVDEDVCDGAIKSLKLKSNQVPLYPPHPFNKHMK</sequence>
<name>A0AAW1JEI6_POPJA</name>
<evidence type="ECO:0000313" key="1">
    <source>
        <dbReference type="EMBL" id="KAK9701758.1"/>
    </source>
</evidence>
<dbReference type="EMBL" id="JASPKY010000408">
    <property type="protein sequence ID" value="KAK9701758.1"/>
    <property type="molecule type" value="Genomic_DNA"/>
</dbReference>
<dbReference type="AlphaFoldDB" id="A0AAW1JEI6"/>
<gene>
    <name evidence="1" type="ORF">QE152_g30396</name>
</gene>
<evidence type="ECO:0000313" key="2">
    <source>
        <dbReference type="Proteomes" id="UP001458880"/>
    </source>
</evidence>
<reference evidence="1 2" key="1">
    <citation type="journal article" date="2024" name="BMC Genomics">
        <title>De novo assembly and annotation of Popillia japonica's genome with initial clues to its potential as an invasive pest.</title>
        <authorList>
            <person name="Cucini C."/>
            <person name="Boschi S."/>
            <person name="Funari R."/>
            <person name="Cardaioli E."/>
            <person name="Iannotti N."/>
            <person name="Marturano G."/>
            <person name="Paoli F."/>
            <person name="Bruttini M."/>
            <person name="Carapelli A."/>
            <person name="Frati F."/>
            <person name="Nardi F."/>
        </authorList>
    </citation>
    <scope>NUCLEOTIDE SEQUENCE [LARGE SCALE GENOMIC DNA]</scope>
    <source>
        <strain evidence="1">DMR45628</strain>
    </source>
</reference>
<accession>A0AAW1JEI6</accession>
<dbReference type="Proteomes" id="UP001458880">
    <property type="component" value="Unassembled WGS sequence"/>
</dbReference>
<organism evidence="1 2">
    <name type="scientific">Popillia japonica</name>
    <name type="common">Japanese beetle</name>
    <dbReference type="NCBI Taxonomy" id="7064"/>
    <lineage>
        <taxon>Eukaryota</taxon>
        <taxon>Metazoa</taxon>
        <taxon>Ecdysozoa</taxon>
        <taxon>Arthropoda</taxon>
        <taxon>Hexapoda</taxon>
        <taxon>Insecta</taxon>
        <taxon>Pterygota</taxon>
        <taxon>Neoptera</taxon>
        <taxon>Endopterygota</taxon>
        <taxon>Coleoptera</taxon>
        <taxon>Polyphaga</taxon>
        <taxon>Scarabaeiformia</taxon>
        <taxon>Scarabaeidae</taxon>
        <taxon>Rutelinae</taxon>
        <taxon>Popillia</taxon>
    </lineage>
</organism>
<keyword evidence="2" id="KW-1185">Reference proteome</keyword>
<proteinExistence type="predicted"/>
<comment type="caution">
    <text evidence="1">The sequence shown here is derived from an EMBL/GenBank/DDBJ whole genome shotgun (WGS) entry which is preliminary data.</text>
</comment>